<feature type="compositionally biased region" description="Basic and acidic residues" evidence="1">
    <location>
        <begin position="159"/>
        <end position="168"/>
    </location>
</feature>
<name>A0A3N0BRE8_9MICC</name>
<evidence type="ECO:0000313" key="3">
    <source>
        <dbReference type="Proteomes" id="UP000273807"/>
    </source>
</evidence>
<organism evidence="2 3">
    <name type="scientific">Arthrobacter oryzae</name>
    <dbReference type="NCBI Taxonomy" id="409290"/>
    <lineage>
        <taxon>Bacteria</taxon>
        <taxon>Bacillati</taxon>
        <taxon>Actinomycetota</taxon>
        <taxon>Actinomycetes</taxon>
        <taxon>Micrococcales</taxon>
        <taxon>Micrococcaceae</taxon>
        <taxon>Arthrobacter</taxon>
    </lineage>
</organism>
<accession>A0A3N0BRE8</accession>
<keyword evidence="3" id="KW-1185">Reference proteome</keyword>
<comment type="caution">
    <text evidence="2">The sequence shown here is derived from an EMBL/GenBank/DDBJ whole genome shotgun (WGS) entry which is preliminary data.</text>
</comment>
<feature type="compositionally biased region" description="Basic and acidic residues" evidence="1">
    <location>
        <begin position="66"/>
        <end position="86"/>
    </location>
</feature>
<proteinExistence type="predicted"/>
<feature type="compositionally biased region" description="Low complexity" evidence="1">
    <location>
        <begin position="33"/>
        <end position="46"/>
    </location>
</feature>
<dbReference type="EMBL" id="RBED01000126">
    <property type="protein sequence ID" value="RNL51582.1"/>
    <property type="molecule type" value="Genomic_DNA"/>
</dbReference>
<feature type="region of interest" description="Disordered" evidence="1">
    <location>
        <begin position="156"/>
        <end position="183"/>
    </location>
</feature>
<dbReference type="Proteomes" id="UP000273807">
    <property type="component" value="Unassembled WGS sequence"/>
</dbReference>
<evidence type="ECO:0000313" key="2">
    <source>
        <dbReference type="EMBL" id="RNL51582.1"/>
    </source>
</evidence>
<protein>
    <recommendedName>
        <fullName evidence="4">Scaffolding protein</fullName>
    </recommendedName>
</protein>
<feature type="compositionally biased region" description="Polar residues" evidence="1">
    <location>
        <begin position="1"/>
        <end position="13"/>
    </location>
</feature>
<reference evidence="2 3" key="1">
    <citation type="submission" date="2018-10" db="EMBL/GenBank/DDBJ databases">
        <title>Genome sequencing of Arthrobacter oryzae TNB02.</title>
        <authorList>
            <person name="Cho Y.-J."/>
            <person name="Cho A."/>
            <person name="Kim O.-S."/>
        </authorList>
    </citation>
    <scope>NUCLEOTIDE SEQUENCE [LARGE SCALE GENOMIC DNA]</scope>
    <source>
        <strain evidence="2 3">TNB02</strain>
    </source>
</reference>
<dbReference type="OrthoDB" id="3544256at2"/>
<evidence type="ECO:0008006" key="4">
    <source>
        <dbReference type="Google" id="ProtNLM"/>
    </source>
</evidence>
<dbReference type="RefSeq" id="WP_123256364.1">
    <property type="nucleotide sequence ID" value="NZ_RBED01000126.1"/>
</dbReference>
<evidence type="ECO:0000256" key="1">
    <source>
        <dbReference type="SAM" id="MobiDB-lite"/>
    </source>
</evidence>
<dbReference type="AlphaFoldDB" id="A0A3N0BRE8"/>
<gene>
    <name evidence="2" type="ORF">D7003_15755</name>
</gene>
<feature type="region of interest" description="Disordered" evidence="1">
    <location>
        <begin position="1"/>
        <end position="89"/>
    </location>
</feature>
<sequence length="183" mass="19293">MTTQANTSTQPDADTTPKPGPAATPEASEPSGPVAAVTDAPAAANENPDDLSTTEPIEDGDGGNKAGREAAKYRRQLRDTEAERDTLTGTVETLRKQLINQNMPRSSSINSDALWKAGHAPAEMFKDDGSIDTEKLAEAAKATHELFGLSYGAKSVVRRSGDRSEDLSRPSGPTWGEALDAAK</sequence>